<dbReference type="Gramene" id="FCD_00009384-RA">
    <property type="protein sequence ID" value="FCD_00009384-RA:cds"/>
    <property type="gene ID" value="FCD_00009384"/>
</dbReference>
<dbReference type="InterPro" id="IPR021410">
    <property type="entry name" value="FAF"/>
</dbReference>
<feature type="region of interest" description="Disordered" evidence="2">
    <location>
        <begin position="271"/>
        <end position="328"/>
    </location>
</feature>
<feature type="domain" description="FAF" evidence="3">
    <location>
        <begin position="187"/>
        <end position="240"/>
    </location>
</feature>
<feature type="compositionally biased region" description="Basic and acidic residues" evidence="2">
    <location>
        <begin position="271"/>
        <end position="285"/>
    </location>
</feature>
<evidence type="ECO:0000259" key="3">
    <source>
        <dbReference type="Pfam" id="PF11250"/>
    </source>
</evidence>
<dbReference type="InterPro" id="IPR046431">
    <property type="entry name" value="FAF_dom"/>
</dbReference>
<feature type="compositionally biased region" description="Basic and acidic residues" evidence="2">
    <location>
        <begin position="300"/>
        <end position="316"/>
    </location>
</feature>
<sequence>MATMVCQGLQTCLDSPLEPWTLRLKLSSSILPHFSQSLEFLPQTFKPNFPENKTSELPTEKRHSKDDKEQTTSEYNNNGGWSFLQSLPNSSSQSSKLDMEKTTYVHPLVKRSKSALSEKSLQLCTENLGNETGSDMIDGGDAGILSNTWRLIESSTEEQKRCQDVTSEKEVKKAVKASSPGRSRSNNFPPPLTTMSGKEAIQVRPHREDGRLVIQAVKGPSRLSSCFHAERSEGRLRLCLLEDYYAPPTFDSFEEKSLGSEKEGCENDIKEENDINKGGEERGGEVEVEEKEKDEEEMGEKEKGKMGIRENFEFERGSGSGSSSTVRRCKDGGEVLQYHEKKTSSMLIMNWPEPLWVATS</sequence>
<organism evidence="4 5">
    <name type="scientific">Ficus carica</name>
    <name type="common">Common fig</name>
    <dbReference type="NCBI Taxonomy" id="3494"/>
    <lineage>
        <taxon>Eukaryota</taxon>
        <taxon>Viridiplantae</taxon>
        <taxon>Streptophyta</taxon>
        <taxon>Embryophyta</taxon>
        <taxon>Tracheophyta</taxon>
        <taxon>Spermatophyta</taxon>
        <taxon>Magnoliopsida</taxon>
        <taxon>eudicotyledons</taxon>
        <taxon>Gunneridae</taxon>
        <taxon>Pentapetalae</taxon>
        <taxon>rosids</taxon>
        <taxon>fabids</taxon>
        <taxon>Rosales</taxon>
        <taxon>Moraceae</taxon>
        <taxon>Ficeae</taxon>
        <taxon>Ficus</taxon>
    </lineage>
</organism>
<dbReference type="Pfam" id="PF11250">
    <property type="entry name" value="FAF"/>
    <property type="match status" value="1"/>
</dbReference>
<evidence type="ECO:0000313" key="5">
    <source>
        <dbReference type="Proteomes" id="UP001187192"/>
    </source>
</evidence>
<protein>
    <recommendedName>
        <fullName evidence="3">FAF domain-containing protein</fullName>
    </recommendedName>
</protein>
<feature type="region of interest" description="Disordered" evidence="2">
    <location>
        <begin position="45"/>
        <end position="95"/>
    </location>
</feature>
<evidence type="ECO:0000256" key="1">
    <source>
        <dbReference type="ARBA" id="ARBA00008690"/>
    </source>
</evidence>
<evidence type="ECO:0000256" key="2">
    <source>
        <dbReference type="SAM" id="MobiDB-lite"/>
    </source>
</evidence>
<feature type="compositionally biased region" description="Acidic residues" evidence="2">
    <location>
        <begin position="286"/>
        <end position="299"/>
    </location>
</feature>
<feature type="compositionally biased region" description="Basic and acidic residues" evidence="2">
    <location>
        <begin position="58"/>
        <end position="71"/>
    </location>
</feature>
<evidence type="ECO:0000313" key="4">
    <source>
        <dbReference type="EMBL" id="GMN46626.1"/>
    </source>
</evidence>
<comment type="caution">
    <text evidence="4">The sequence shown here is derived from an EMBL/GenBank/DDBJ whole genome shotgun (WGS) entry which is preliminary data.</text>
</comment>
<dbReference type="Proteomes" id="UP001187192">
    <property type="component" value="Unassembled WGS sequence"/>
</dbReference>
<comment type="similarity">
    <text evidence="1">Belongs to the fantastic four family.</text>
</comment>
<name>A0AA88ASN6_FICCA</name>
<dbReference type="PANTHER" id="PTHR33155">
    <property type="entry name" value="FANTASTIC FOUR-LIKE PROTEIN (DUF3049)"/>
    <property type="match status" value="1"/>
</dbReference>
<dbReference type="PANTHER" id="PTHR33155:SF4">
    <property type="entry name" value="PROTEIN FANTASTIC FOUR 3"/>
    <property type="match status" value="1"/>
</dbReference>
<gene>
    <name evidence="4" type="ORF">TIFTF001_015811</name>
</gene>
<dbReference type="EMBL" id="BTGU01000023">
    <property type="protein sequence ID" value="GMN46626.1"/>
    <property type="molecule type" value="Genomic_DNA"/>
</dbReference>
<keyword evidence="5" id="KW-1185">Reference proteome</keyword>
<feature type="region of interest" description="Disordered" evidence="2">
    <location>
        <begin position="167"/>
        <end position="195"/>
    </location>
</feature>
<feature type="compositionally biased region" description="Low complexity" evidence="2">
    <location>
        <begin position="82"/>
        <end position="95"/>
    </location>
</feature>
<accession>A0AA88ASN6</accession>
<reference evidence="4" key="1">
    <citation type="submission" date="2023-07" db="EMBL/GenBank/DDBJ databases">
        <title>draft genome sequence of fig (Ficus carica).</title>
        <authorList>
            <person name="Takahashi T."/>
            <person name="Nishimura K."/>
        </authorList>
    </citation>
    <scope>NUCLEOTIDE SEQUENCE</scope>
</reference>
<dbReference type="AlphaFoldDB" id="A0AA88ASN6"/>
<proteinExistence type="inferred from homology"/>